<dbReference type="RefSeq" id="WP_420241489.1">
    <property type="nucleotide sequence ID" value="NZ_BOPV01000001.1"/>
</dbReference>
<dbReference type="Gene3D" id="3.30.1490.330">
    <property type="match status" value="1"/>
</dbReference>
<keyword evidence="1" id="KW-0436">Ligase</keyword>
<proteinExistence type="predicted"/>
<dbReference type="GO" id="GO:0005524">
    <property type="term" value="F:ATP binding"/>
    <property type="evidence" value="ECO:0007669"/>
    <property type="project" value="UniProtKB-KW"/>
</dbReference>
<accession>A0A8S8X8V1</accession>
<comment type="caution">
    <text evidence="7">The sequence shown here is derived from an EMBL/GenBank/DDBJ whole genome shotgun (WGS) entry which is preliminary data.</text>
</comment>
<evidence type="ECO:0000256" key="4">
    <source>
        <dbReference type="ARBA" id="ARBA00022840"/>
    </source>
</evidence>
<protein>
    <recommendedName>
        <fullName evidence="6">Glutathionylspermidine synthase pre-ATP-grasp-like domain-containing protein</fullName>
    </recommendedName>
</protein>
<organism evidence="7 8">
    <name type="scientific">Roseiterribacter gracilis</name>
    <dbReference type="NCBI Taxonomy" id="2812848"/>
    <lineage>
        <taxon>Bacteria</taxon>
        <taxon>Pseudomonadati</taxon>
        <taxon>Pseudomonadota</taxon>
        <taxon>Alphaproteobacteria</taxon>
        <taxon>Rhodospirillales</taxon>
        <taxon>Roseiterribacteraceae</taxon>
        <taxon>Roseiterribacter</taxon>
    </lineage>
</organism>
<evidence type="ECO:0000259" key="6">
    <source>
        <dbReference type="Pfam" id="PF03738"/>
    </source>
</evidence>
<keyword evidence="5" id="KW-0460">Magnesium</keyword>
<dbReference type="AlphaFoldDB" id="A0A8S8X8V1"/>
<keyword evidence="8" id="KW-1185">Reference proteome</keyword>
<dbReference type="Pfam" id="PF03738">
    <property type="entry name" value="GSP_synth"/>
    <property type="match status" value="1"/>
</dbReference>
<keyword evidence="2" id="KW-0479">Metal-binding</keyword>
<dbReference type="SUPFAM" id="SSF52440">
    <property type="entry name" value="PreATP-grasp domain"/>
    <property type="match status" value="1"/>
</dbReference>
<sequence length="400" mass="44455">MQRRPGYARDWQASAARANFDFRRADGSMWWDESAYYALTMDEVDEIEAATTAIEQLVYQVVADAIEQPPLLRALQIPDWAHGLVRDSWRGQERHLYGRMDFARGKDGSLKLLEYNGDTPTALFEAAVFQWEWLETGKQTGALPRDADQFNSIHDRLIEAFRMLGSREGRWTFAALGSSAEDLGTVAYLADTALQAGQDIQLLAMHEIGLADGRVFVDLQDRPITDLFKLYPWEDLLREDFGLAMLRAAQAREIRVLEPAWKMVVSNKGLLPLLWRAAKGHPNLLPSYFALDVEQGRAPSGWHGGKGIVTKALWGREGAGTSIWLGADDRPPRATPADAPVFEPGWYIDQAYSELATFDGQRPVLGSWTVAGQAAGLGIREDSELVTGGNARFVPHAIVG</sequence>
<evidence type="ECO:0000256" key="3">
    <source>
        <dbReference type="ARBA" id="ARBA00022741"/>
    </source>
</evidence>
<dbReference type="SUPFAM" id="SSF56059">
    <property type="entry name" value="Glutathione synthetase ATP-binding domain-like"/>
    <property type="match status" value="1"/>
</dbReference>
<dbReference type="EMBL" id="BOPV01000001">
    <property type="protein sequence ID" value="GIL38462.1"/>
    <property type="molecule type" value="Genomic_DNA"/>
</dbReference>
<dbReference type="InterPro" id="IPR016185">
    <property type="entry name" value="PreATP-grasp_dom_sf"/>
</dbReference>
<reference evidence="7" key="1">
    <citation type="submission" date="2021-02" db="EMBL/GenBank/DDBJ databases">
        <title>Genome sequence of Rhodospirillales sp. strain TMPK1 isolated from soil.</title>
        <authorList>
            <person name="Nakai R."/>
            <person name="Kusada H."/>
            <person name="Tamaki H."/>
        </authorList>
    </citation>
    <scope>NUCLEOTIDE SEQUENCE</scope>
    <source>
        <strain evidence="7">TMPK1</strain>
    </source>
</reference>
<feature type="domain" description="Glutathionylspermidine synthase pre-ATP-grasp-like" evidence="6">
    <location>
        <begin position="11"/>
        <end position="398"/>
    </location>
</feature>
<gene>
    <name evidence="7" type="ORF">TMPK1_06990</name>
</gene>
<dbReference type="GO" id="GO:0016874">
    <property type="term" value="F:ligase activity"/>
    <property type="evidence" value="ECO:0007669"/>
    <property type="project" value="UniProtKB-KW"/>
</dbReference>
<evidence type="ECO:0000256" key="2">
    <source>
        <dbReference type="ARBA" id="ARBA00022723"/>
    </source>
</evidence>
<dbReference type="InterPro" id="IPR005494">
    <property type="entry name" value="GSPS_pre-ATP-grasp-like_dom"/>
</dbReference>
<evidence type="ECO:0000313" key="8">
    <source>
        <dbReference type="Proteomes" id="UP000681075"/>
    </source>
</evidence>
<dbReference type="Proteomes" id="UP000681075">
    <property type="component" value="Unassembled WGS sequence"/>
</dbReference>
<name>A0A8S8X8V1_9PROT</name>
<evidence type="ECO:0000313" key="7">
    <source>
        <dbReference type="EMBL" id="GIL38462.1"/>
    </source>
</evidence>
<dbReference type="GO" id="GO:0046872">
    <property type="term" value="F:metal ion binding"/>
    <property type="evidence" value="ECO:0007669"/>
    <property type="project" value="UniProtKB-KW"/>
</dbReference>
<keyword evidence="4" id="KW-0067">ATP-binding</keyword>
<evidence type="ECO:0000256" key="5">
    <source>
        <dbReference type="ARBA" id="ARBA00022842"/>
    </source>
</evidence>
<keyword evidence="3" id="KW-0547">Nucleotide-binding</keyword>
<evidence type="ECO:0000256" key="1">
    <source>
        <dbReference type="ARBA" id="ARBA00022598"/>
    </source>
</evidence>